<dbReference type="RefSeq" id="WP_285662591.1">
    <property type="nucleotide sequence ID" value="NZ_BSTX01000001.1"/>
</dbReference>
<gene>
    <name evidence="1" type="ORF">Afil01_22970</name>
</gene>
<dbReference type="EMBL" id="BSTX01000001">
    <property type="protein sequence ID" value="GLZ77490.1"/>
    <property type="molecule type" value="Genomic_DNA"/>
</dbReference>
<protein>
    <submittedName>
        <fullName evidence="1">Uncharacterized protein</fullName>
    </submittedName>
</protein>
<sequence>MPEPIHATTARTMHAGAPEKTVRVPGVIDFDTDPPRETAQFIRLLRDAAAEGTDVHWTGRGNDPELTRKLTHLPPPSEPLHPSVTAPWRDWTASYRLGVLYRRTGPGFLIVQDRRPFRQKPARIVIGDPHLRSVLERCDEPADLRTGGIGKAAGFLAGSDLVLILGDWVVTLPYRLAGWPVPAYSV</sequence>
<evidence type="ECO:0000313" key="1">
    <source>
        <dbReference type="EMBL" id="GLZ77490.1"/>
    </source>
</evidence>
<dbReference type="AlphaFoldDB" id="A0A9W6SKB0"/>
<evidence type="ECO:0000313" key="2">
    <source>
        <dbReference type="Proteomes" id="UP001165079"/>
    </source>
</evidence>
<dbReference type="Pfam" id="PF19142">
    <property type="entry name" value="DUF5825"/>
    <property type="match status" value="1"/>
</dbReference>
<dbReference type="Proteomes" id="UP001165079">
    <property type="component" value="Unassembled WGS sequence"/>
</dbReference>
<proteinExistence type="predicted"/>
<keyword evidence="2" id="KW-1185">Reference proteome</keyword>
<organism evidence="1 2">
    <name type="scientific">Actinorhabdospora filicis</name>
    <dbReference type="NCBI Taxonomy" id="1785913"/>
    <lineage>
        <taxon>Bacteria</taxon>
        <taxon>Bacillati</taxon>
        <taxon>Actinomycetota</taxon>
        <taxon>Actinomycetes</taxon>
        <taxon>Micromonosporales</taxon>
        <taxon>Micromonosporaceae</taxon>
        <taxon>Actinorhabdospora</taxon>
    </lineage>
</organism>
<reference evidence="1" key="1">
    <citation type="submission" date="2023-03" db="EMBL/GenBank/DDBJ databases">
        <title>Actinorhabdospora filicis NBRC 111898.</title>
        <authorList>
            <person name="Ichikawa N."/>
            <person name="Sato H."/>
            <person name="Tonouchi N."/>
        </authorList>
    </citation>
    <scope>NUCLEOTIDE SEQUENCE</scope>
    <source>
        <strain evidence="1">NBRC 111898</strain>
    </source>
</reference>
<dbReference type="InterPro" id="IPR043863">
    <property type="entry name" value="DUF5825"/>
</dbReference>
<comment type="caution">
    <text evidence="1">The sequence shown here is derived from an EMBL/GenBank/DDBJ whole genome shotgun (WGS) entry which is preliminary data.</text>
</comment>
<name>A0A9W6SKB0_9ACTN</name>
<accession>A0A9W6SKB0</accession>